<dbReference type="STRING" id="284592.Q6BUM9"/>
<dbReference type="eggNOG" id="ENOG502SRAX">
    <property type="taxonomic scope" value="Eukaryota"/>
</dbReference>
<dbReference type="GeneID" id="2900563"/>
<keyword evidence="3" id="KW-1185">Reference proteome</keyword>
<dbReference type="VEuPathDB" id="FungiDB:DEHA2C09416g"/>
<feature type="region of interest" description="Disordered" evidence="1">
    <location>
        <begin position="224"/>
        <end position="243"/>
    </location>
</feature>
<dbReference type="OrthoDB" id="3980607at2759"/>
<proteinExistence type="predicted"/>
<evidence type="ECO:0000256" key="1">
    <source>
        <dbReference type="SAM" id="MobiDB-lite"/>
    </source>
</evidence>
<dbReference type="HOGENOM" id="CLU_1019504_0_0_1"/>
<dbReference type="Proteomes" id="UP000000599">
    <property type="component" value="Chromosome C"/>
</dbReference>
<dbReference type="RefSeq" id="XP_458090.1">
    <property type="nucleotide sequence ID" value="XM_458090.1"/>
</dbReference>
<name>Q6BUM9_DEBHA</name>
<dbReference type="InParanoid" id="Q6BUM9"/>
<organism evidence="2 3">
    <name type="scientific">Debaryomyces hansenii (strain ATCC 36239 / CBS 767 / BCRC 21394 / JCM 1990 / NBRC 0083 / IGC 2968)</name>
    <name type="common">Yeast</name>
    <name type="synonym">Torulaspora hansenii</name>
    <dbReference type="NCBI Taxonomy" id="284592"/>
    <lineage>
        <taxon>Eukaryota</taxon>
        <taxon>Fungi</taxon>
        <taxon>Dikarya</taxon>
        <taxon>Ascomycota</taxon>
        <taxon>Saccharomycotina</taxon>
        <taxon>Pichiomycetes</taxon>
        <taxon>Debaryomycetaceae</taxon>
        <taxon>Debaryomyces</taxon>
    </lineage>
</organism>
<sequence>MESVKKCSRCRGKRLDETEFELFKYSTCSKCRNKRKIVKQFPALDQQSVEFHTNTFHKFNNYLEILKTNKNTDLSNVKFMESVNDDEFPIYTIMDINQQTNPNEFYSDISKKLIKRYIDPISLVTGYKFPIRDYHKGGIKTKKVSLMFICCQDKTKQRKSRSKQHKRVSNKLKIYNCFSKVNLNYDLLIGGITITYTHKCHANNTVDYDDHSDHSNLRSELHTQIRSDPATHPNDDDLKDPRELDHFNDSIQSIAAAAVENKFINIDDRLINH</sequence>
<evidence type="ECO:0000313" key="3">
    <source>
        <dbReference type="Proteomes" id="UP000000599"/>
    </source>
</evidence>
<protein>
    <submittedName>
        <fullName evidence="2">DEHA2C09416p</fullName>
    </submittedName>
</protein>
<gene>
    <name evidence="2" type="ordered locus">DEHA2C09416g</name>
</gene>
<evidence type="ECO:0000313" key="2">
    <source>
        <dbReference type="EMBL" id="CAG86161.1"/>
    </source>
</evidence>
<dbReference type="KEGG" id="dha:DEHA2C09416g"/>
<accession>Q6BUM9</accession>
<reference evidence="2 3" key="1">
    <citation type="journal article" date="2004" name="Nature">
        <title>Genome evolution in yeasts.</title>
        <authorList>
            <consortium name="Genolevures"/>
            <person name="Dujon B."/>
            <person name="Sherman D."/>
            <person name="Fischer G."/>
            <person name="Durrens P."/>
            <person name="Casaregola S."/>
            <person name="Lafontaine I."/>
            <person name="de Montigny J."/>
            <person name="Marck C."/>
            <person name="Neuveglise C."/>
            <person name="Talla E."/>
            <person name="Goffard N."/>
            <person name="Frangeul L."/>
            <person name="Aigle M."/>
            <person name="Anthouard V."/>
            <person name="Babour A."/>
            <person name="Barbe V."/>
            <person name="Barnay S."/>
            <person name="Blanchin S."/>
            <person name="Beckerich J.M."/>
            <person name="Beyne E."/>
            <person name="Bleykasten C."/>
            <person name="Boisrame A."/>
            <person name="Boyer J."/>
            <person name="Cattolico L."/>
            <person name="Confanioleri F."/>
            <person name="de Daruvar A."/>
            <person name="Despons L."/>
            <person name="Fabre E."/>
            <person name="Fairhead C."/>
            <person name="Ferry-Dumazet H."/>
            <person name="Groppi A."/>
            <person name="Hantraye F."/>
            <person name="Hennequin C."/>
            <person name="Jauniaux N."/>
            <person name="Joyet P."/>
            <person name="Kachouri R."/>
            <person name="Kerrest A."/>
            <person name="Koszul R."/>
            <person name="Lemaire M."/>
            <person name="Lesur I."/>
            <person name="Ma L."/>
            <person name="Muller H."/>
            <person name="Nicaud J.M."/>
            <person name="Nikolski M."/>
            <person name="Oztas S."/>
            <person name="Ozier-Kalogeropoulos O."/>
            <person name="Pellenz S."/>
            <person name="Potier S."/>
            <person name="Richard G.F."/>
            <person name="Straub M.L."/>
            <person name="Suleau A."/>
            <person name="Swennene D."/>
            <person name="Tekaia F."/>
            <person name="Wesolowski-Louvel M."/>
            <person name="Westhof E."/>
            <person name="Wirth B."/>
            <person name="Zeniou-Meyer M."/>
            <person name="Zivanovic I."/>
            <person name="Bolotin-Fukuhara M."/>
            <person name="Thierry A."/>
            <person name="Bouchier C."/>
            <person name="Caudron B."/>
            <person name="Scarpelli C."/>
            <person name="Gaillardin C."/>
            <person name="Weissenbach J."/>
            <person name="Wincker P."/>
            <person name="Souciet J.L."/>
        </authorList>
    </citation>
    <scope>NUCLEOTIDE SEQUENCE [LARGE SCALE GENOMIC DNA]</scope>
    <source>
        <strain evidence="3">ATCC 36239 / CBS 767 / BCRC 21394 / JCM 1990 / NBRC 0083 / IGC 2968</strain>
    </source>
</reference>
<feature type="compositionally biased region" description="Basic and acidic residues" evidence="1">
    <location>
        <begin position="233"/>
        <end position="243"/>
    </location>
</feature>
<dbReference type="AlphaFoldDB" id="Q6BUM9"/>
<dbReference type="EMBL" id="CR382135">
    <property type="protein sequence ID" value="CAG86161.1"/>
    <property type="molecule type" value="Genomic_DNA"/>
</dbReference>